<dbReference type="Gene3D" id="3.30.450.40">
    <property type="match status" value="1"/>
</dbReference>
<keyword evidence="3 8" id="KW-0808">Transferase</keyword>
<evidence type="ECO:0000256" key="3">
    <source>
        <dbReference type="ARBA" id="ARBA00022679"/>
    </source>
</evidence>
<dbReference type="Proteomes" id="UP000002964">
    <property type="component" value="Unassembled WGS sequence"/>
</dbReference>
<dbReference type="OrthoDB" id="9811306at2"/>
<dbReference type="GO" id="GO:0005524">
    <property type="term" value="F:ATP binding"/>
    <property type="evidence" value="ECO:0007669"/>
    <property type="project" value="UniProtKB-UniRule"/>
</dbReference>
<protein>
    <recommendedName>
        <fullName evidence="8">Sensor protein</fullName>
        <ecNumber evidence="8">2.7.13.3</ecNumber>
    </recommendedName>
</protein>
<dbReference type="RefSeq" id="WP_009151032.1">
    <property type="nucleotide sequence ID" value="NZ_CP121471.1"/>
</dbReference>
<keyword evidence="2" id="KW-0597">Phosphoprotein</keyword>
<evidence type="ECO:0000256" key="6">
    <source>
        <dbReference type="ARBA" id="ARBA00022840"/>
    </source>
</evidence>
<dbReference type="HOGENOM" id="CLU_000445_20_10_6"/>
<dbReference type="InterPro" id="IPR016380">
    <property type="entry name" value="Sig_transdc_His_kin_NarX/NarQ"/>
</dbReference>
<feature type="transmembrane region" description="Helical" evidence="9">
    <location>
        <begin position="52"/>
        <end position="73"/>
    </location>
</feature>
<dbReference type="PROSITE" id="PS50109">
    <property type="entry name" value="HIS_KIN"/>
    <property type="match status" value="1"/>
</dbReference>
<dbReference type="EC" id="2.7.13.3" evidence="8"/>
<dbReference type="Pfam" id="PF07730">
    <property type="entry name" value="HisKA_3"/>
    <property type="match status" value="1"/>
</dbReference>
<dbReference type="PANTHER" id="PTHR24421:SF10">
    <property type="entry name" value="NITRATE_NITRITE SENSOR PROTEIN NARQ"/>
    <property type="match status" value="1"/>
</dbReference>
<gene>
    <name evidence="11" type="ORF">Thi970DRAFT_04283</name>
</gene>
<evidence type="ECO:0000313" key="12">
    <source>
        <dbReference type="Proteomes" id="UP000002964"/>
    </source>
</evidence>
<reference evidence="11 12" key="2">
    <citation type="submission" date="2011-11" db="EMBL/GenBank/DDBJ databases">
        <authorList>
            <consortium name="US DOE Joint Genome Institute"/>
            <person name="Lucas S."/>
            <person name="Han J."/>
            <person name="Lapidus A."/>
            <person name="Cheng J.-F."/>
            <person name="Goodwin L."/>
            <person name="Pitluck S."/>
            <person name="Peters L."/>
            <person name="Ovchinnikova G."/>
            <person name="Zhang X."/>
            <person name="Detter J.C."/>
            <person name="Han C."/>
            <person name="Tapia R."/>
            <person name="Land M."/>
            <person name="Hauser L."/>
            <person name="Kyrpides N."/>
            <person name="Ivanova N."/>
            <person name="Pagani I."/>
            <person name="Vogl K."/>
            <person name="Liu Z."/>
            <person name="Overmann J."/>
            <person name="Frigaard N.-U."/>
            <person name="Bryant D."/>
            <person name="Woyke T."/>
        </authorList>
    </citation>
    <scope>NUCLEOTIDE SEQUENCE [LARGE SCALE GENOMIC DNA]</scope>
    <source>
        <strain evidence="11 12">970</strain>
    </source>
</reference>
<dbReference type="CDD" id="cd16917">
    <property type="entry name" value="HATPase_UhpB-NarQ-NarX-like"/>
    <property type="match status" value="1"/>
</dbReference>
<sequence>MNPSESIPVRGPRVPELLRSARLLGPLMTVPGVLFVAVLALILHWLRFPPAAGVWLFVALAALGVALLAALVVGQRLYAQLLRPLAHLEESVARVCQGEPGASESLRYAGVLGKMARDIGSLNAELTDLYEDMDARVARQTTRLAQKTASLKILYDVAAGITTADSLEEMLLRFLRVLKEMVNGRAATVRLLMPDGQQRLIGSIGLDNDLIASTDKSPVDLCLCGTVLIPGEILCDHDARYCSRIYGRRMFGSDEIEVVTVPLKHHDELFGAYSIFVDRPGVSVREDILELLRTIGQHIGVAIAKHRSDEEARRLSIVEERSTLAHELHDSLAQTLASLRLKVRMLQDALVDTELPSDARVDLNRLRNGIDEAHGELRELLGSFRAPLDRRGLLPALEHLAQRFRQETNIPTFFQASCRHLELSAAEELHILRIAQEALNNVRKHADAQTVRLLLMQESDGRAALLVEDDGVGFAQPEHQGAPGEHIGLSILEERARRIGADLSIETEPGEGTRVELRFGAGKVGTENHSAPARRAA</sequence>
<name>H8Z5X9_9GAMM</name>
<dbReference type="SMART" id="SM00065">
    <property type="entry name" value="GAF"/>
    <property type="match status" value="1"/>
</dbReference>
<dbReference type="InterPro" id="IPR003018">
    <property type="entry name" value="GAF"/>
</dbReference>
<dbReference type="EMBL" id="JH603170">
    <property type="protein sequence ID" value="EIC20629.1"/>
    <property type="molecule type" value="Genomic_DNA"/>
</dbReference>
<keyword evidence="5 8" id="KW-0418">Kinase</keyword>
<dbReference type="AlphaFoldDB" id="H8Z5X9"/>
<evidence type="ECO:0000256" key="5">
    <source>
        <dbReference type="ARBA" id="ARBA00022777"/>
    </source>
</evidence>
<feature type="domain" description="Histidine kinase" evidence="10">
    <location>
        <begin position="323"/>
        <end position="523"/>
    </location>
</feature>
<reference evidence="12" key="1">
    <citation type="submission" date="2011-06" db="EMBL/GenBank/DDBJ databases">
        <authorList>
            <consortium name="US DOE Joint Genome Institute (JGI-PGF)"/>
            <person name="Lucas S."/>
            <person name="Han J."/>
            <person name="Lapidus A."/>
            <person name="Cheng J.-F."/>
            <person name="Goodwin L."/>
            <person name="Pitluck S."/>
            <person name="Peters L."/>
            <person name="Land M.L."/>
            <person name="Hauser L."/>
            <person name="Vogl K."/>
            <person name="Liu Z."/>
            <person name="Overmann J."/>
            <person name="Frigaard N.-U."/>
            <person name="Bryant D.A."/>
            <person name="Woyke T.J."/>
        </authorList>
    </citation>
    <scope>NUCLEOTIDE SEQUENCE [LARGE SCALE GENOMIC DNA]</scope>
    <source>
        <strain evidence="12">970</strain>
    </source>
</reference>
<keyword evidence="8" id="KW-1003">Cell membrane</keyword>
<accession>H8Z5X9</accession>
<keyword evidence="7 8" id="KW-0902">Two-component regulatory system</keyword>
<keyword evidence="12" id="KW-1185">Reference proteome</keyword>
<dbReference type="GO" id="GO:0005886">
    <property type="term" value="C:plasma membrane"/>
    <property type="evidence" value="ECO:0007669"/>
    <property type="project" value="UniProtKB-SubCell"/>
</dbReference>
<dbReference type="GO" id="GO:0046983">
    <property type="term" value="F:protein dimerization activity"/>
    <property type="evidence" value="ECO:0007669"/>
    <property type="project" value="UniProtKB-UniRule"/>
</dbReference>
<evidence type="ECO:0000256" key="4">
    <source>
        <dbReference type="ARBA" id="ARBA00022741"/>
    </source>
</evidence>
<dbReference type="eggNOG" id="COG3850">
    <property type="taxonomic scope" value="Bacteria"/>
</dbReference>
<dbReference type="InterPro" id="IPR005467">
    <property type="entry name" value="His_kinase_dom"/>
</dbReference>
<dbReference type="GO" id="GO:0000155">
    <property type="term" value="F:phosphorelay sensor kinase activity"/>
    <property type="evidence" value="ECO:0007669"/>
    <property type="project" value="UniProtKB-UniRule"/>
</dbReference>
<dbReference type="SMART" id="SM00387">
    <property type="entry name" value="HATPase_c"/>
    <property type="match status" value="1"/>
</dbReference>
<keyword evidence="8 9" id="KW-0472">Membrane</keyword>
<dbReference type="Pfam" id="PF02518">
    <property type="entry name" value="HATPase_c"/>
    <property type="match status" value="1"/>
</dbReference>
<evidence type="ECO:0000313" key="11">
    <source>
        <dbReference type="EMBL" id="EIC20629.1"/>
    </source>
</evidence>
<evidence type="ECO:0000256" key="7">
    <source>
        <dbReference type="ARBA" id="ARBA00023012"/>
    </source>
</evidence>
<keyword evidence="9" id="KW-1133">Transmembrane helix</keyword>
<dbReference type="Gene3D" id="3.30.565.10">
    <property type="entry name" value="Histidine kinase-like ATPase, C-terminal domain"/>
    <property type="match status" value="1"/>
</dbReference>
<dbReference type="SUPFAM" id="SSF55874">
    <property type="entry name" value="ATPase domain of HSP90 chaperone/DNA topoisomerase II/histidine kinase"/>
    <property type="match status" value="1"/>
</dbReference>
<dbReference type="InterPro" id="IPR029016">
    <property type="entry name" value="GAF-like_dom_sf"/>
</dbReference>
<keyword evidence="4 8" id="KW-0547">Nucleotide-binding</keyword>
<evidence type="ECO:0000256" key="9">
    <source>
        <dbReference type="SAM" id="Phobius"/>
    </source>
</evidence>
<keyword evidence="6 8" id="KW-0067">ATP-binding</keyword>
<keyword evidence="8" id="KW-0997">Cell inner membrane</keyword>
<dbReference type="PIRSF" id="PIRSF003167">
    <property type="entry name" value="STHK_NarX/NarQ"/>
    <property type="match status" value="1"/>
</dbReference>
<dbReference type="InterPro" id="IPR050482">
    <property type="entry name" value="Sensor_HK_TwoCompSys"/>
</dbReference>
<comment type="subcellular location">
    <subcellularLocation>
        <location evidence="8">Cell inner membrane</location>
    </subcellularLocation>
</comment>
<dbReference type="SUPFAM" id="SSF55781">
    <property type="entry name" value="GAF domain-like"/>
    <property type="match status" value="1"/>
</dbReference>
<evidence type="ECO:0000259" key="10">
    <source>
        <dbReference type="PROSITE" id="PS50109"/>
    </source>
</evidence>
<dbReference type="InterPro" id="IPR003594">
    <property type="entry name" value="HATPase_dom"/>
</dbReference>
<evidence type="ECO:0000256" key="8">
    <source>
        <dbReference type="PIRNR" id="PIRNR003167"/>
    </source>
</evidence>
<evidence type="ECO:0000256" key="1">
    <source>
        <dbReference type="ARBA" id="ARBA00000085"/>
    </source>
</evidence>
<evidence type="ECO:0000256" key="2">
    <source>
        <dbReference type="ARBA" id="ARBA00022553"/>
    </source>
</evidence>
<dbReference type="PANTHER" id="PTHR24421">
    <property type="entry name" value="NITRATE/NITRITE SENSOR PROTEIN NARX-RELATED"/>
    <property type="match status" value="1"/>
</dbReference>
<dbReference type="Pfam" id="PF13185">
    <property type="entry name" value="GAF_2"/>
    <property type="match status" value="1"/>
</dbReference>
<feature type="transmembrane region" description="Helical" evidence="9">
    <location>
        <begin position="23"/>
        <end position="46"/>
    </location>
</feature>
<organism evidence="11 12">
    <name type="scientific">Thiorhodovibrio frisius</name>
    <dbReference type="NCBI Taxonomy" id="631362"/>
    <lineage>
        <taxon>Bacteria</taxon>
        <taxon>Pseudomonadati</taxon>
        <taxon>Pseudomonadota</taxon>
        <taxon>Gammaproteobacteria</taxon>
        <taxon>Chromatiales</taxon>
        <taxon>Chromatiaceae</taxon>
        <taxon>Thiorhodovibrio</taxon>
    </lineage>
</organism>
<dbReference type="InterPro" id="IPR036890">
    <property type="entry name" value="HATPase_C_sf"/>
</dbReference>
<comment type="catalytic activity">
    <reaction evidence="1 8">
        <text>ATP + protein L-histidine = ADP + protein N-phospho-L-histidine.</text>
        <dbReference type="EC" id="2.7.13.3"/>
    </reaction>
</comment>
<dbReference type="Gene3D" id="1.20.5.1930">
    <property type="match status" value="1"/>
</dbReference>
<dbReference type="STRING" id="631362.Thi970DRAFT_04283"/>
<keyword evidence="9" id="KW-0812">Transmembrane</keyword>
<proteinExistence type="predicted"/>
<dbReference type="InterPro" id="IPR011712">
    <property type="entry name" value="Sig_transdc_His_kin_sub3_dim/P"/>
</dbReference>